<dbReference type="PANTHER" id="PTHR15704">
    <property type="entry name" value="SUPERKILLER 3 PROTEIN-RELATED"/>
    <property type="match status" value="1"/>
</dbReference>
<evidence type="ECO:0000313" key="7">
    <source>
        <dbReference type="Proteomes" id="UP000054632"/>
    </source>
</evidence>
<protein>
    <submittedName>
        <fullName evidence="5">Tetratricopeptide repeat protein 37</fullName>
    </submittedName>
</protein>
<dbReference type="InterPro" id="IPR011990">
    <property type="entry name" value="TPR-like_helical_dom_sf"/>
</dbReference>
<dbReference type="Gene3D" id="1.25.40.10">
    <property type="entry name" value="Tetratricopeptide repeat domain"/>
    <property type="match status" value="1"/>
</dbReference>
<gene>
    <name evidence="5" type="primary">ttc37</name>
    <name evidence="5" type="ORF">T4A_12145</name>
    <name evidence="6" type="ORF">T4B_4893</name>
</gene>
<keyword evidence="2 3" id="KW-0802">TPR repeat</keyword>
<dbReference type="AlphaFoldDB" id="A0A0V1EQV2"/>
<comment type="caution">
    <text evidence="5">The sequence shown here is derived from an EMBL/GenBank/DDBJ whole genome shotgun (WGS) entry which is preliminary data.</text>
</comment>
<dbReference type="Pfam" id="PF13181">
    <property type="entry name" value="TPR_8"/>
    <property type="match status" value="1"/>
</dbReference>
<dbReference type="InterPro" id="IPR039226">
    <property type="entry name" value="Ski3/TTC37"/>
</dbReference>
<keyword evidence="8" id="KW-1185">Reference proteome</keyword>
<dbReference type="EMBL" id="JYDR01000013">
    <property type="protein sequence ID" value="KRY76101.1"/>
    <property type="molecule type" value="Genomic_DNA"/>
</dbReference>
<dbReference type="PROSITE" id="PS50005">
    <property type="entry name" value="TPR"/>
    <property type="match status" value="1"/>
</dbReference>
<organism evidence="5 7">
    <name type="scientific">Trichinella pseudospiralis</name>
    <name type="common">Parasitic roundworm</name>
    <dbReference type="NCBI Taxonomy" id="6337"/>
    <lineage>
        <taxon>Eukaryota</taxon>
        <taxon>Metazoa</taxon>
        <taxon>Ecdysozoa</taxon>
        <taxon>Nematoda</taxon>
        <taxon>Enoplea</taxon>
        <taxon>Dorylaimia</taxon>
        <taxon>Trichinellida</taxon>
        <taxon>Trichinellidae</taxon>
        <taxon>Trichinella</taxon>
    </lineage>
</organism>
<keyword evidence="1" id="KW-0677">Repeat</keyword>
<evidence type="ECO:0000256" key="1">
    <source>
        <dbReference type="ARBA" id="ARBA00022737"/>
    </source>
</evidence>
<dbReference type="Proteomes" id="UP000054805">
    <property type="component" value="Unassembled WGS sequence"/>
</dbReference>
<reference evidence="7 8" key="1">
    <citation type="submission" date="2015-01" db="EMBL/GenBank/DDBJ databases">
        <title>Evolution of Trichinella species and genotypes.</title>
        <authorList>
            <person name="Korhonen P.K."/>
            <person name="Edoardo P."/>
            <person name="Giuseppe L.R."/>
            <person name="Gasser R.B."/>
        </authorList>
    </citation>
    <scope>NUCLEOTIDE SEQUENCE [LARGE SCALE GENOMIC DNA]</scope>
    <source>
        <strain evidence="5">ISS13</strain>
        <strain evidence="6">ISS588</strain>
    </source>
</reference>
<dbReference type="SMART" id="SM00028">
    <property type="entry name" value="TPR"/>
    <property type="match status" value="2"/>
</dbReference>
<dbReference type="Proteomes" id="UP000054632">
    <property type="component" value="Unassembled WGS sequence"/>
</dbReference>
<dbReference type="GO" id="GO:0006401">
    <property type="term" value="P:RNA catabolic process"/>
    <property type="evidence" value="ECO:0007669"/>
    <property type="project" value="InterPro"/>
</dbReference>
<evidence type="ECO:0000256" key="4">
    <source>
        <dbReference type="SAM" id="MobiDB-lite"/>
    </source>
</evidence>
<proteinExistence type="predicted"/>
<evidence type="ECO:0000313" key="5">
    <source>
        <dbReference type="EMBL" id="KRY76101.1"/>
    </source>
</evidence>
<accession>A0A0V1EQV2</accession>
<feature type="repeat" description="TPR" evidence="3">
    <location>
        <begin position="96"/>
        <end position="129"/>
    </location>
</feature>
<dbReference type="InterPro" id="IPR019734">
    <property type="entry name" value="TPR_rpt"/>
</dbReference>
<feature type="region of interest" description="Disordered" evidence="4">
    <location>
        <begin position="1"/>
        <end position="48"/>
    </location>
</feature>
<feature type="compositionally biased region" description="Polar residues" evidence="4">
    <location>
        <begin position="37"/>
        <end position="46"/>
    </location>
</feature>
<evidence type="ECO:0000313" key="6">
    <source>
        <dbReference type="EMBL" id="KRZ23757.1"/>
    </source>
</evidence>
<evidence type="ECO:0000256" key="2">
    <source>
        <dbReference type="ARBA" id="ARBA00022803"/>
    </source>
</evidence>
<dbReference type="SUPFAM" id="SSF48452">
    <property type="entry name" value="TPR-like"/>
    <property type="match status" value="1"/>
</dbReference>
<name>A0A0V1EQV2_TRIPS</name>
<sequence>MKMAKDKDKKTRKPNKNTFNKNTAKENRKAVSKCEGTANSSAQNRPNVVIDQPPRVMDQKEEKALLKTAKAMYKEKQYNQCLEICKTILNCNAKCYFGFLLSGLCYIFLNEYTEAKKCLKAAVEIQPDDVSGWKGLEMYYDTFNFNDIFYVEVLRKLIQVEKDNRKERTLKLFKSLDNLGKTEEALSELFAYLGDVNDESEVINDWANDIFKALSSKGCLSEDGIRLARFFSPSMEK</sequence>
<dbReference type="EMBL" id="JYDS01000136">
    <property type="protein sequence ID" value="KRZ23757.1"/>
    <property type="molecule type" value="Genomic_DNA"/>
</dbReference>
<dbReference type="GO" id="GO:0055087">
    <property type="term" value="C:Ski complex"/>
    <property type="evidence" value="ECO:0007669"/>
    <property type="project" value="InterPro"/>
</dbReference>
<evidence type="ECO:0000256" key="3">
    <source>
        <dbReference type="PROSITE-ProRule" id="PRU00339"/>
    </source>
</evidence>
<evidence type="ECO:0000313" key="8">
    <source>
        <dbReference type="Proteomes" id="UP000054805"/>
    </source>
</evidence>
<dbReference type="PANTHER" id="PTHR15704:SF7">
    <property type="entry name" value="SUPERKILLER COMPLEX PROTEIN 3"/>
    <property type="match status" value="1"/>
</dbReference>